<comment type="similarity">
    <text evidence="2">Belongs to the SEC2 family.</text>
</comment>
<dbReference type="GeneTree" id="ENSGT00940000159102"/>
<sequence length="391" mass="42853">MAAVRGESSSRVLRGLVDLEPGPSPLVDGGGPADPGSTRPQEGAVTQAWSQIRGREGSRLEGATQLEVARGGEHEDNVSRLRSSSLEIREKGSEILREQLDAAQQELKLKDKECERLSQVRDQLEQELEELTASLFEEAHKMVREANVKQAAAEKQLKEAQGKIDVLQAEVSALKTMVLTSTPSSPNRQAHPQLLSPGTRSKGASPRHGGGHTRNKSASWALPLAPGGNLDPPSVSLQPVREDKEMDNVLYAEFLTWKDRPSLDRTSAFLGRIYREDIGPCLSFTKSELSQSVQNAVENNSLTIEPVAVSTLPVVKANAVECGGPKKCALSGLSRSCKHRIKLGDRESYYYISPSSRARITAVCNFFTYIRYIQQGLVRHDGKRDVLPLNR</sequence>
<dbReference type="InterPro" id="IPR009449">
    <property type="entry name" value="Sec2_N"/>
</dbReference>
<evidence type="ECO:0000313" key="7">
    <source>
        <dbReference type="Proteomes" id="UP000472277"/>
    </source>
</evidence>
<feature type="domain" description="GDP/GTP exchange factor Sec2 N-terminal" evidence="5">
    <location>
        <begin position="76"/>
        <end position="177"/>
    </location>
</feature>
<evidence type="ECO:0000256" key="2">
    <source>
        <dbReference type="ARBA" id="ARBA00025794"/>
    </source>
</evidence>
<protein>
    <submittedName>
        <fullName evidence="6">RAB3A interacting protein like 1</fullName>
    </submittedName>
</protein>
<dbReference type="Gene3D" id="1.20.5.4880">
    <property type="match status" value="1"/>
</dbReference>
<proteinExistence type="inferred from homology"/>
<feature type="coiled-coil region" evidence="3">
    <location>
        <begin position="93"/>
        <end position="177"/>
    </location>
</feature>
<keyword evidence="7" id="KW-1185">Reference proteome</keyword>
<accession>A0A673WPV5</accession>
<evidence type="ECO:0000313" key="6">
    <source>
        <dbReference type="Ensembl" id="ENSSTUP00000014094.1"/>
    </source>
</evidence>
<dbReference type="AlphaFoldDB" id="A0A673WPV5"/>
<feature type="region of interest" description="Disordered" evidence="4">
    <location>
        <begin position="1"/>
        <end position="82"/>
    </location>
</feature>
<keyword evidence="1 3" id="KW-0175">Coiled coil</keyword>
<evidence type="ECO:0000256" key="1">
    <source>
        <dbReference type="ARBA" id="ARBA00023054"/>
    </source>
</evidence>
<organism evidence="6 7">
    <name type="scientific">Salmo trutta</name>
    <name type="common">Brown trout</name>
    <dbReference type="NCBI Taxonomy" id="8032"/>
    <lineage>
        <taxon>Eukaryota</taxon>
        <taxon>Metazoa</taxon>
        <taxon>Chordata</taxon>
        <taxon>Craniata</taxon>
        <taxon>Vertebrata</taxon>
        <taxon>Euteleostomi</taxon>
        <taxon>Actinopterygii</taxon>
        <taxon>Neopterygii</taxon>
        <taxon>Teleostei</taxon>
        <taxon>Protacanthopterygii</taxon>
        <taxon>Salmoniformes</taxon>
        <taxon>Salmonidae</taxon>
        <taxon>Salmoninae</taxon>
        <taxon>Salmo</taxon>
    </lineage>
</organism>
<evidence type="ECO:0000256" key="4">
    <source>
        <dbReference type="SAM" id="MobiDB-lite"/>
    </source>
</evidence>
<dbReference type="GO" id="GO:0006887">
    <property type="term" value="P:exocytosis"/>
    <property type="evidence" value="ECO:0007669"/>
    <property type="project" value="TreeGrafter"/>
</dbReference>
<dbReference type="PANTHER" id="PTHR14430">
    <property type="entry name" value="RABIN3-RELATED"/>
    <property type="match status" value="1"/>
</dbReference>
<dbReference type="Ensembl" id="ENSSTUT00000014887.1">
    <property type="protein sequence ID" value="ENSSTUP00000014094.1"/>
    <property type="gene ID" value="ENSSTUG00000006428.1"/>
</dbReference>
<dbReference type="Pfam" id="PF06428">
    <property type="entry name" value="Sec2p"/>
    <property type="match status" value="1"/>
</dbReference>
<dbReference type="GO" id="GO:0070319">
    <property type="term" value="C:Golgi to plasma membrane transport vesicle"/>
    <property type="evidence" value="ECO:0007669"/>
    <property type="project" value="TreeGrafter"/>
</dbReference>
<evidence type="ECO:0000256" key="3">
    <source>
        <dbReference type="SAM" id="Coils"/>
    </source>
</evidence>
<dbReference type="SUPFAM" id="SSF144284">
    <property type="entry name" value="Sec2 N-terminal region"/>
    <property type="match status" value="1"/>
</dbReference>
<dbReference type="Proteomes" id="UP000472277">
    <property type="component" value="Chromosome 7"/>
</dbReference>
<gene>
    <name evidence="6" type="primary">RAB3IL1</name>
    <name evidence="6" type="synonym">LOC115197715</name>
</gene>
<feature type="compositionally biased region" description="Polar residues" evidence="4">
    <location>
        <begin position="180"/>
        <end position="190"/>
    </location>
</feature>
<dbReference type="Pfam" id="PF25555">
    <property type="entry name" value="RAB3A-like_C"/>
    <property type="match status" value="1"/>
</dbReference>
<name>A0A673WPV5_SALTR</name>
<evidence type="ECO:0000259" key="5">
    <source>
        <dbReference type="Pfam" id="PF06428"/>
    </source>
</evidence>
<dbReference type="GO" id="GO:0005085">
    <property type="term" value="F:guanyl-nucleotide exchange factor activity"/>
    <property type="evidence" value="ECO:0007669"/>
    <property type="project" value="InterPro"/>
</dbReference>
<reference evidence="6" key="2">
    <citation type="submission" date="2025-09" db="UniProtKB">
        <authorList>
            <consortium name="Ensembl"/>
        </authorList>
    </citation>
    <scope>IDENTIFICATION</scope>
</reference>
<reference evidence="6" key="1">
    <citation type="submission" date="2025-08" db="UniProtKB">
        <authorList>
            <consortium name="Ensembl"/>
        </authorList>
    </citation>
    <scope>IDENTIFICATION</scope>
</reference>
<dbReference type="PANTHER" id="PTHR14430:SF5">
    <property type="entry name" value="GUANINE NUCLEOTIDE EXCHANGE FACTOR FOR RAB-3A"/>
    <property type="match status" value="1"/>
</dbReference>
<feature type="region of interest" description="Disordered" evidence="4">
    <location>
        <begin position="180"/>
        <end position="234"/>
    </location>
</feature>
<dbReference type="InterPro" id="IPR040351">
    <property type="entry name" value="RAB3IL/RAB3IP/Sec2"/>
</dbReference>
<feature type="compositionally biased region" description="Basic and acidic residues" evidence="4">
    <location>
        <begin position="70"/>
        <end position="79"/>
    </location>
</feature>